<proteinExistence type="predicted"/>
<evidence type="ECO:0000313" key="1">
    <source>
        <dbReference type="EMBL" id="STQ88780.1"/>
    </source>
</evidence>
<reference evidence="1 2" key="1">
    <citation type="submission" date="2018-06" db="EMBL/GenBank/DDBJ databases">
        <authorList>
            <consortium name="Pathogen Informatics"/>
            <person name="Doyle S."/>
        </authorList>
    </citation>
    <scope>NUCLEOTIDE SEQUENCE [LARGE SCALE GENOMIC DNA]</scope>
    <source>
        <strain evidence="1 2">NCTC13156</strain>
    </source>
</reference>
<organism evidence="1 2">
    <name type="scientific">Helicobacter pullorum</name>
    <dbReference type="NCBI Taxonomy" id="35818"/>
    <lineage>
        <taxon>Bacteria</taxon>
        <taxon>Pseudomonadati</taxon>
        <taxon>Campylobacterota</taxon>
        <taxon>Epsilonproteobacteria</taxon>
        <taxon>Campylobacterales</taxon>
        <taxon>Helicobacteraceae</taxon>
        <taxon>Helicobacter</taxon>
    </lineage>
</organism>
<sequence>MKKVAFLALFLAFFGGCTNPSPTPLESQQHLYFNAMPSDIVQSFKKRFNANGLLECEITFKSSADMEVYYRIIWLDSQGFELKDSLNKEWRRIFINANREFVLTKLAPNKDAKDFKIYFERKINEYKKYY</sequence>
<name>A0A377Q241_9HELI</name>
<dbReference type="RefSeq" id="WP_050751318.1">
    <property type="nucleotide sequence ID" value="NZ_CABKNZ010000043.1"/>
</dbReference>
<dbReference type="Gene3D" id="2.60.40.3230">
    <property type="match status" value="1"/>
</dbReference>
<dbReference type="Pfam" id="PF07233">
    <property type="entry name" value="DUF1425"/>
    <property type="match status" value="1"/>
</dbReference>
<evidence type="ECO:0000313" key="2">
    <source>
        <dbReference type="Proteomes" id="UP000255269"/>
    </source>
</evidence>
<dbReference type="AlphaFoldDB" id="A0A377Q241"/>
<protein>
    <submittedName>
        <fullName evidence="1">Predicted periplasmic lipoprotein</fullName>
    </submittedName>
</protein>
<dbReference type="CDD" id="cd09030">
    <property type="entry name" value="DUF1425"/>
    <property type="match status" value="1"/>
</dbReference>
<accession>A0A377Q241</accession>
<gene>
    <name evidence="1" type="ORF">NCTC13156_01634</name>
</gene>
<keyword evidence="1" id="KW-0449">Lipoprotein</keyword>
<dbReference type="InterPro" id="IPR038483">
    <property type="entry name" value="YcfL-like_sf"/>
</dbReference>
<dbReference type="EMBL" id="UGJF01000001">
    <property type="protein sequence ID" value="STQ88780.1"/>
    <property type="molecule type" value="Genomic_DNA"/>
</dbReference>
<dbReference type="PROSITE" id="PS51257">
    <property type="entry name" value="PROKAR_LIPOPROTEIN"/>
    <property type="match status" value="1"/>
</dbReference>
<dbReference type="InterPro" id="IPR010824">
    <property type="entry name" value="DUF1425"/>
</dbReference>
<dbReference type="Proteomes" id="UP000255269">
    <property type="component" value="Unassembled WGS sequence"/>
</dbReference>